<dbReference type="GO" id="GO:0016192">
    <property type="term" value="P:vesicle-mediated transport"/>
    <property type="evidence" value="ECO:0007669"/>
    <property type="project" value="InterPro"/>
</dbReference>
<dbReference type="Pfam" id="PF01602">
    <property type="entry name" value="Adaptin_N"/>
    <property type="match status" value="1"/>
</dbReference>
<evidence type="ECO:0000256" key="5">
    <source>
        <dbReference type="ARBA" id="ARBA00022553"/>
    </source>
</evidence>
<dbReference type="SMART" id="SM01355">
    <property type="entry name" value="AP3B1_C"/>
    <property type="match status" value="1"/>
</dbReference>
<keyword evidence="9" id="KW-0968">Cytoplasmic vesicle</keyword>
<evidence type="ECO:0000256" key="10">
    <source>
        <dbReference type="ARBA" id="ARBA00023570"/>
    </source>
</evidence>
<dbReference type="GO" id="GO:0030665">
    <property type="term" value="C:clathrin-coated vesicle membrane"/>
    <property type="evidence" value="ECO:0007669"/>
    <property type="project" value="UniProtKB-SubCell"/>
</dbReference>
<dbReference type="PIRSF" id="PIRSF037096">
    <property type="entry name" value="AP3_complex_beta"/>
    <property type="match status" value="1"/>
</dbReference>
<sequence>MNINERSLTTLSSMNSQGSAGASNPSDEQTEPASTLSFFALDYKKHEDLKQMLDSNKDNLKLEAMRRIIGMIAKGKDAADLFPPVVKNVVSKNMEVKKLVYVYLMRYAEEQQDLALLSIATFQRGLKDPNQLIRASALRVLSSIRVPTIVTIMMLAIRDAVSDMSPYVRKTAANAIAKLYALDPELKDELVLIITKLLADKTILVNGSAVQAFEHVCPERIDLIHKNYRRLCNLLVDIDEWGQVTVLNMLTRYARSQFIDPNKTYEDEQKNFYEDETEKRVDDEEQDEELEKRTYIMDSDHRLLLRCTKPLLQSRNSAVVMAVAQLYYYVAPKSEIQIVAKSLIRLLRHHREIQTIVLKAIASMADKHKNIFEPYLKSFYVHSNDSGLVKRYKLEILTTLANASNISTILREFQTYVLSPDKEFGAQTIHAIGRCASTISDVTEACLNGLVALMSKKDETIVAESVVVVKKLLQINPSQYSEIIKHIVRMVDKVTVPTARASILWLIGEYSDRISKLAPDVLRKMAKSFPDEETIVKHQILNLATKLYVVNAKQTHLLVQYVFNLAKYDTNYDTRDKARLLRALLFQADKCPALSKHAKKILLAPKPAPVLESIVRDHDQYTLGTLSFVIGQKAVGYKDLPEFPLEAPDPNVRNVEIIAPPTPQHDLFRKSNAGGGTATGGKKKSGTADDFYSDEEEDTSTEGPDDEEDEEDEEEEEDGDEEEEEEEEEGEDEEEENENEKPTTVEIKNNSNEYEQLDARPTNNVEQEDEDEDEDEEEEEEEEEESEEESDEEEDGSSDEEEPIPKQTSTVAKSASTIAVNDYTIPAQEKSLLDMDLEAFLGSASTTVQPAPAKPAMFDDLHGLDSLTTTSSTQAKEYDCLNRITGQGLQIQYRFPRTPFPQSPNMVRVELIFTNTTSNKDISAIKFLKSKSNLNIQGFGEIDVLPSGASKVVSIGIDFNDKTQPASFEILFDNNAQPTALTISSHVGELFEQRFLNEQEFNQHLARLRGMNEITGSINVDETQQSKFNFTTIQSKVLQCANLISVPSGSGDSSIFRFSGQTISSKSLLLLTIQLNPRQSTINLTINSDQIVLATMLLKELKQTFP</sequence>
<feature type="compositionally biased region" description="Acidic residues" evidence="12">
    <location>
        <begin position="691"/>
        <end position="738"/>
    </location>
</feature>
<comment type="caution">
    <text evidence="14">The sequence shown here is derived from an EMBL/GenBank/DDBJ whole genome shotgun (WGS) entry which is preliminary data.</text>
</comment>
<evidence type="ECO:0000256" key="7">
    <source>
        <dbReference type="ARBA" id="ARBA00023034"/>
    </source>
</evidence>
<keyword evidence="6 11" id="KW-0653">Protein transport</keyword>
<proteinExistence type="inferred from homology"/>
<dbReference type="InterPro" id="IPR026740">
    <property type="entry name" value="AP3_beta"/>
</dbReference>
<dbReference type="InterPro" id="IPR002553">
    <property type="entry name" value="Clathrin/coatomer_adapt-like_N"/>
</dbReference>
<evidence type="ECO:0000256" key="4">
    <source>
        <dbReference type="ARBA" id="ARBA00022448"/>
    </source>
</evidence>
<dbReference type="InterPro" id="IPR026739">
    <property type="entry name" value="AP_beta"/>
</dbReference>
<dbReference type="InterPro" id="IPR011989">
    <property type="entry name" value="ARM-like"/>
</dbReference>
<feature type="domain" description="AP-3 complex subunit beta C-terminal" evidence="13">
    <location>
        <begin position="825"/>
        <end position="964"/>
    </location>
</feature>
<keyword evidence="7" id="KW-0333">Golgi apparatus</keyword>
<keyword evidence="8 11" id="KW-0472">Membrane</keyword>
<feature type="region of interest" description="Disordered" evidence="12">
    <location>
        <begin position="655"/>
        <end position="814"/>
    </location>
</feature>
<comment type="function">
    <text evidence="10">Subunit of non-clathrin- and clathrin-associated adaptor protein complex 3 (AP-3) that plays a role in protein sorting in the late-Golgi/trans-Golgi network (TGN) and/or endosomes. The AP complexes mediate both the recruitment of clathrin to membranes and the recognition of sorting signals within the cytosolic tails of transmembrane cargo molecules. AP-3 appears to be involved in the sorting of a subset of transmembrane proteins targeted to lysosomes and lysosome-related organelles. In concert with the BLOC-1 complex, AP-3 is required to target cargos into vesicles assembled at cell bodies for delivery into neurites and nerve terminals.</text>
</comment>
<evidence type="ECO:0000256" key="8">
    <source>
        <dbReference type="ARBA" id="ARBA00023136"/>
    </source>
</evidence>
<dbReference type="Pfam" id="PF24080">
    <property type="entry name" value="AP3B1_C_2"/>
    <property type="match status" value="1"/>
</dbReference>
<evidence type="ECO:0000256" key="11">
    <source>
        <dbReference type="PIRNR" id="PIRNR037096"/>
    </source>
</evidence>
<dbReference type="EMBL" id="CAJNOJ010000203">
    <property type="protein sequence ID" value="CAF1284401.1"/>
    <property type="molecule type" value="Genomic_DNA"/>
</dbReference>
<organism evidence="14 15">
    <name type="scientific">Adineta ricciae</name>
    <name type="common">Rotifer</name>
    <dbReference type="NCBI Taxonomy" id="249248"/>
    <lineage>
        <taxon>Eukaryota</taxon>
        <taxon>Metazoa</taxon>
        <taxon>Spiralia</taxon>
        <taxon>Gnathifera</taxon>
        <taxon>Rotifera</taxon>
        <taxon>Eurotatoria</taxon>
        <taxon>Bdelloidea</taxon>
        <taxon>Adinetida</taxon>
        <taxon>Adinetidae</taxon>
        <taxon>Adineta</taxon>
    </lineage>
</organism>
<evidence type="ECO:0000256" key="2">
    <source>
        <dbReference type="ARBA" id="ARBA00004555"/>
    </source>
</evidence>
<keyword evidence="4 11" id="KW-0813">Transport</keyword>
<comment type="similarity">
    <text evidence="3 11">Belongs to the adaptor complexes large subunit family.</text>
</comment>
<evidence type="ECO:0000313" key="14">
    <source>
        <dbReference type="EMBL" id="CAF1284401.1"/>
    </source>
</evidence>
<dbReference type="SUPFAM" id="SSF48371">
    <property type="entry name" value="ARM repeat"/>
    <property type="match status" value="1"/>
</dbReference>
<dbReference type="InterPro" id="IPR029390">
    <property type="entry name" value="AP3B_C"/>
</dbReference>
<protein>
    <recommendedName>
        <fullName evidence="11">AP-3 complex subunit beta</fullName>
    </recommendedName>
</protein>
<evidence type="ECO:0000256" key="3">
    <source>
        <dbReference type="ARBA" id="ARBA00006613"/>
    </source>
</evidence>
<dbReference type="Proteomes" id="UP000663852">
    <property type="component" value="Unassembled WGS sequence"/>
</dbReference>
<dbReference type="PANTHER" id="PTHR11134">
    <property type="entry name" value="ADAPTOR COMPLEX SUBUNIT BETA FAMILY MEMBER"/>
    <property type="match status" value="1"/>
</dbReference>
<dbReference type="InterPro" id="IPR056314">
    <property type="entry name" value="AP3B1/2_C"/>
</dbReference>
<dbReference type="OrthoDB" id="302453at2759"/>
<evidence type="ECO:0000313" key="15">
    <source>
        <dbReference type="Proteomes" id="UP000663852"/>
    </source>
</evidence>
<reference evidence="14" key="1">
    <citation type="submission" date="2021-02" db="EMBL/GenBank/DDBJ databases">
        <authorList>
            <person name="Nowell W R."/>
        </authorList>
    </citation>
    <scope>NUCLEOTIDE SEQUENCE</scope>
</reference>
<evidence type="ECO:0000256" key="1">
    <source>
        <dbReference type="ARBA" id="ARBA00004145"/>
    </source>
</evidence>
<dbReference type="GO" id="GO:0006886">
    <property type="term" value="P:intracellular protein transport"/>
    <property type="evidence" value="ECO:0007669"/>
    <property type="project" value="InterPro"/>
</dbReference>
<evidence type="ECO:0000256" key="9">
    <source>
        <dbReference type="ARBA" id="ARBA00023329"/>
    </source>
</evidence>
<accession>A0A815CJ93</accession>
<dbReference type="Gene3D" id="1.25.10.10">
    <property type="entry name" value="Leucine-rich Repeat Variant"/>
    <property type="match status" value="1"/>
</dbReference>
<dbReference type="Pfam" id="PF14796">
    <property type="entry name" value="AP3B1_C"/>
    <property type="match status" value="1"/>
</dbReference>
<dbReference type="AlphaFoldDB" id="A0A815CJ93"/>
<evidence type="ECO:0000256" key="6">
    <source>
        <dbReference type="ARBA" id="ARBA00022927"/>
    </source>
</evidence>
<dbReference type="InterPro" id="IPR016024">
    <property type="entry name" value="ARM-type_fold"/>
</dbReference>
<evidence type="ECO:0000256" key="12">
    <source>
        <dbReference type="SAM" id="MobiDB-lite"/>
    </source>
</evidence>
<feature type="region of interest" description="Disordered" evidence="12">
    <location>
        <begin position="1"/>
        <end position="31"/>
    </location>
</feature>
<comment type="subcellular location">
    <subcellularLocation>
        <location evidence="1">Cytoplasmic vesicle</location>
        <location evidence="1">Clathrin-coated vesicle membrane</location>
        <topology evidence="1">Peripheral membrane protein</topology>
        <orientation evidence="1">Cytoplasmic side</orientation>
    </subcellularLocation>
    <subcellularLocation>
        <location evidence="2">Golgi apparatus</location>
    </subcellularLocation>
</comment>
<dbReference type="GO" id="GO:0005794">
    <property type="term" value="C:Golgi apparatus"/>
    <property type="evidence" value="ECO:0007669"/>
    <property type="project" value="UniProtKB-SubCell"/>
</dbReference>
<dbReference type="GO" id="GO:0030123">
    <property type="term" value="C:AP-3 adaptor complex"/>
    <property type="evidence" value="ECO:0007669"/>
    <property type="project" value="UniProtKB-UniRule"/>
</dbReference>
<name>A0A815CJ93_ADIRI</name>
<keyword evidence="5" id="KW-0597">Phosphoprotein</keyword>
<feature type="compositionally biased region" description="Acidic residues" evidence="12">
    <location>
        <begin position="766"/>
        <end position="802"/>
    </location>
</feature>
<evidence type="ECO:0000259" key="13">
    <source>
        <dbReference type="SMART" id="SM01355"/>
    </source>
</evidence>
<gene>
    <name evidence="14" type="ORF">EDS130_LOCUS29738</name>
</gene>